<dbReference type="Pfam" id="PF00583">
    <property type="entry name" value="Acetyltransf_1"/>
    <property type="match status" value="1"/>
</dbReference>
<sequence>MLIRSFRLGDYVHITRIWQETGLEQTETETLDALAKQLAWDSDLVMIAEHEGEVAGVIVGTIDGTRGYFYRLAVNPGLQGMGIGRKLVEALEKRFKERGVTRVFIMVNQDNKKVLPFYSLLGYEVKEYITLSKKLTPNTDTE</sequence>
<dbReference type="Proteomes" id="UP000182836">
    <property type="component" value="Unassembled WGS sequence"/>
</dbReference>
<dbReference type="RefSeq" id="WP_043065808.1">
    <property type="nucleotide sequence ID" value="NZ_BJOA01000104.1"/>
</dbReference>
<evidence type="ECO:0000313" key="7">
    <source>
        <dbReference type="Proteomes" id="UP000182836"/>
    </source>
</evidence>
<dbReference type="STRING" id="47500.AF333_30865"/>
<evidence type="ECO:0000313" key="5">
    <source>
        <dbReference type="EMBL" id="SDI85964.1"/>
    </source>
</evidence>
<dbReference type="Proteomes" id="UP000037269">
    <property type="component" value="Unassembled WGS sequence"/>
</dbReference>
<accession>A0A0D1YAV4</accession>
<dbReference type="GO" id="GO:0016747">
    <property type="term" value="F:acyltransferase activity, transferring groups other than amino-acyl groups"/>
    <property type="evidence" value="ECO:0007669"/>
    <property type="project" value="InterPro"/>
</dbReference>
<evidence type="ECO:0000256" key="1">
    <source>
        <dbReference type="ARBA" id="ARBA00022679"/>
    </source>
</evidence>
<evidence type="ECO:0000256" key="2">
    <source>
        <dbReference type="ARBA" id="ARBA00023315"/>
    </source>
</evidence>
<dbReference type="PROSITE" id="PS51186">
    <property type="entry name" value="GNAT"/>
    <property type="match status" value="1"/>
</dbReference>
<evidence type="ECO:0000313" key="6">
    <source>
        <dbReference type="Proteomes" id="UP000037269"/>
    </source>
</evidence>
<reference evidence="5 7" key="2">
    <citation type="submission" date="2016-10" db="EMBL/GenBank/DDBJ databases">
        <authorList>
            <person name="de Groot N.N."/>
        </authorList>
    </citation>
    <scope>NUCLEOTIDE SEQUENCE [LARGE SCALE GENOMIC DNA]</scope>
    <source>
        <strain evidence="5 7">DSM 2895</strain>
    </source>
</reference>
<proteinExistence type="predicted"/>
<organism evidence="4 6">
    <name type="scientific">Aneurinibacillus migulanus</name>
    <name type="common">Bacillus migulanus</name>
    <dbReference type="NCBI Taxonomy" id="47500"/>
    <lineage>
        <taxon>Bacteria</taxon>
        <taxon>Bacillati</taxon>
        <taxon>Bacillota</taxon>
        <taxon>Bacilli</taxon>
        <taxon>Bacillales</taxon>
        <taxon>Paenibacillaceae</taxon>
        <taxon>Aneurinibacillus group</taxon>
        <taxon>Aneurinibacillus</taxon>
    </lineage>
</organism>
<dbReference type="EMBL" id="FNED01000008">
    <property type="protein sequence ID" value="SDI85964.1"/>
    <property type="molecule type" value="Genomic_DNA"/>
</dbReference>
<reference evidence="4 6" key="1">
    <citation type="submission" date="2015-07" db="EMBL/GenBank/DDBJ databases">
        <title>Fjat-14205 dsm 2895.</title>
        <authorList>
            <person name="Liu B."/>
            <person name="Wang J."/>
            <person name="Zhu Y."/>
            <person name="Liu G."/>
            <person name="Chen Q."/>
            <person name="Chen Z."/>
            <person name="Lan J."/>
            <person name="Che J."/>
            <person name="Ge C."/>
            <person name="Shi H."/>
            <person name="Pan Z."/>
            <person name="Liu X."/>
        </authorList>
    </citation>
    <scope>NUCLEOTIDE SEQUENCE [LARGE SCALE GENOMIC DNA]</scope>
    <source>
        <strain evidence="4 6">DSM 2895</strain>
    </source>
</reference>
<dbReference type="OrthoDB" id="1821130at2"/>
<keyword evidence="6" id="KW-1185">Reference proteome</keyword>
<evidence type="ECO:0000259" key="3">
    <source>
        <dbReference type="PROSITE" id="PS51186"/>
    </source>
</evidence>
<feature type="domain" description="N-acetyltransferase" evidence="3">
    <location>
        <begin position="1"/>
        <end position="136"/>
    </location>
</feature>
<dbReference type="InterPro" id="IPR000182">
    <property type="entry name" value="GNAT_dom"/>
</dbReference>
<name>A0A0D1YAV4_ANEMI</name>
<dbReference type="InterPro" id="IPR017255">
    <property type="entry name" value="AcTrfase_GNAT_prd"/>
</dbReference>
<keyword evidence="1 4" id="KW-0808">Transferase</keyword>
<dbReference type="CDD" id="cd04301">
    <property type="entry name" value="NAT_SF"/>
    <property type="match status" value="1"/>
</dbReference>
<dbReference type="GeneID" id="42309527"/>
<dbReference type="AlphaFoldDB" id="A0A0D1YAV4"/>
<keyword evidence="2" id="KW-0012">Acyltransferase</keyword>
<dbReference type="EMBL" id="LGUG01000013">
    <property type="protein sequence ID" value="KON84332.1"/>
    <property type="molecule type" value="Genomic_DNA"/>
</dbReference>
<dbReference type="Gene3D" id="3.40.630.30">
    <property type="match status" value="1"/>
</dbReference>
<dbReference type="InterPro" id="IPR016181">
    <property type="entry name" value="Acyl_CoA_acyltransferase"/>
</dbReference>
<dbReference type="PANTHER" id="PTHR43072">
    <property type="entry name" value="N-ACETYLTRANSFERASE"/>
    <property type="match status" value="1"/>
</dbReference>
<evidence type="ECO:0000313" key="4">
    <source>
        <dbReference type="EMBL" id="KON84332.1"/>
    </source>
</evidence>
<protein>
    <submittedName>
        <fullName evidence="4">GCN5 family acetyltransferase</fullName>
    </submittedName>
    <submittedName>
        <fullName evidence="5">Predicted N-acetyltransferase YhbS</fullName>
    </submittedName>
</protein>
<gene>
    <name evidence="4" type="ORF">AF333_30865</name>
    <name evidence="5" type="ORF">SAMN04487909_108193</name>
</gene>
<dbReference type="PATRIC" id="fig|47500.12.peg.6452"/>
<dbReference type="PANTHER" id="PTHR43072:SF51">
    <property type="entry name" value="ABC SUPERFAMILY TRANSPORT PROTEIN"/>
    <property type="match status" value="1"/>
</dbReference>
<dbReference type="SUPFAM" id="SSF55729">
    <property type="entry name" value="Acyl-CoA N-acyltransferases (Nat)"/>
    <property type="match status" value="1"/>
</dbReference>
<dbReference type="PIRSF" id="PIRSF037663">
    <property type="entry name" value="Acetyltransf_GNAT_prd"/>
    <property type="match status" value="1"/>
</dbReference>